<reference evidence="1" key="1">
    <citation type="journal article" date="2021" name="Proc. Natl. Acad. Sci. U.S.A.">
        <title>A Catalog of Tens of Thousands of Viruses from Human Metagenomes Reveals Hidden Associations with Chronic Diseases.</title>
        <authorList>
            <person name="Tisza M.J."/>
            <person name="Buck C.B."/>
        </authorList>
    </citation>
    <scope>NUCLEOTIDE SEQUENCE</scope>
    <source>
        <strain evidence="1">CtC6Q17</strain>
    </source>
</reference>
<organism evidence="1">
    <name type="scientific">Siphoviridae sp. ctC6Q17</name>
    <dbReference type="NCBI Taxonomy" id="2827271"/>
    <lineage>
        <taxon>Viruses</taxon>
        <taxon>Duplodnaviria</taxon>
        <taxon>Heunggongvirae</taxon>
        <taxon>Uroviricota</taxon>
        <taxon>Caudoviricetes</taxon>
    </lineage>
</organism>
<accession>A0A8S5R421</accession>
<name>A0A8S5R421_9CAUD</name>
<evidence type="ECO:0000313" key="1">
    <source>
        <dbReference type="EMBL" id="DAE25733.1"/>
    </source>
</evidence>
<sequence length="30" mass="3484">MMSLWLAFASPFFVQKNRPHARGFLLVMTS</sequence>
<proteinExistence type="predicted"/>
<dbReference type="EMBL" id="BK015800">
    <property type="protein sequence ID" value="DAE25733.1"/>
    <property type="molecule type" value="Genomic_DNA"/>
</dbReference>
<protein>
    <submittedName>
        <fullName evidence="1">Uncharacterized protein</fullName>
    </submittedName>
</protein>